<evidence type="ECO:0000313" key="11">
    <source>
        <dbReference type="EMBL" id="ERT65954.1"/>
    </source>
</evidence>
<comment type="similarity">
    <text evidence="8">Belongs to the tRNA nucleotidyltransferase/poly(A) polymerase family.</text>
</comment>
<accession>U7V468</accession>
<dbReference type="GO" id="GO:0016779">
    <property type="term" value="F:nucleotidyltransferase activity"/>
    <property type="evidence" value="ECO:0007669"/>
    <property type="project" value="UniProtKB-KW"/>
</dbReference>
<evidence type="ECO:0000256" key="1">
    <source>
        <dbReference type="ARBA" id="ARBA00001946"/>
    </source>
</evidence>
<dbReference type="InterPro" id="IPR043519">
    <property type="entry name" value="NT_sf"/>
</dbReference>
<dbReference type="Pfam" id="PF12627">
    <property type="entry name" value="PolyA_pol_RNAbd"/>
    <property type="match status" value="1"/>
</dbReference>
<reference evidence="11 12" key="1">
    <citation type="submission" date="2013-08" db="EMBL/GenBank/DDBJ databases">
        <authorList>
            <person name="Weinstock G."/>
            <person name="Sodergren E."/>
            <person name="Wylie T."/>
            <person name="Fulton L."/>
            <person name="Fulton R."/>
            <person name="Fronick C."/>
            <person name="O'Laughlin M."/>
            <person name="Godfrey J."/>
            <person name="Miner T."/>
            <person name="Herter B."/>
            <person name="Appelbaum E."/>
            <person name="Cordes M."/>
            <person name="Lek S."/>
            <person name="Wollam A."/>
            <person name="Pepin K.H."/>
            <person name="Palsikar V.B."/>
            <person name="Mitreva M."/>
            <person name="Wilson R.K."/>
        </authorList>
    </citation>
    <scope>NUCLEOTIDE SEQUENCE [LARGE SCALE GENOMIC DNA]</scope>
    <source>
        <strain evidence="11 12">ATCC BAA-474</strain>
    </source>
</reference>
<sequence>MDRIKLTKDIKDILNILNANGKGYIVGGYVRDYLLGLIPKDCDFCTDIDYSKLKDIFKDYSPKEIGKAFGIIQIVYKGKSYEIAKLRRDVTFTSFRNIAEVEFINDIYEDLKRRDFTVNAIAYNGSNLIYLSQVEIDDIKNRVLRFVGNGKKRIEEDPLRILRGIRIAGEKKLLILEETKQEIEECKNEIKRVSIERVQDEFFKMLKGENSSNSFKSLYDLGVFEELFPKTYKNIKLNEISEDLDKIDSLFLLEESLVLKLVVIFNKSKDELNYLKLDNKSKKS</sequence>
<dbReference type="GO" id="GO:0008033">
    <property type="term" value="P:tRNA processing"/>
    <property type="evidence" value="ECO:0007669"/>
    <property type="project" value="UniProtKB-KW"/>
</dbReference>
<keyword evidence="7" id="KW-0460">Magnesium</keyword>
<dbReference type="EMBL" id="AXZF01000153">
    <property type="protein sequence ID" value="ERT65954.1"/>
    <property type="molecule type" value="Genomic_DNA"/>
</dbReference>
<dbReference type="CDD" id="cd05398">
    <property type="entry name" value="NT_ClassII-CCAase"/>
    <property type="match status" value="1"/>
</dbReference>
<evidence type="ECO:0000259" key="10">
    <source>
        <dbReference type="Pfam" id="PF12627"/>
    </source>
</evidence>
<dbReference type="GO" id="GO:0046872">
    <property type="term" value="F:metal ion binding"/>
    <property type="evidence" value="ECO:0007669"/>
    <property type="project" value="UniProtKB-KW"/>
</dbReference>
<dbReference type="InterPro" id="IPR032828">
    <property type="entry name" value="PolyA_RNA-bd"/>
</dbReference>
<dbReference type="PANTHER" id="PTHR46173">
    <property type="entry name" value="CCA TRNA NUCLEOTIDYLTRANSFERASE 1, MITOCHONDRIAL"/>
    <property type="match status" value="1"/>
</dbReference>
<comment type="caution">
    <text evidence="11">The sequence shown here is derived from an EMBL/GenBank/DDBJ whole genome shotgun (WGS) entry which is preliminary data.</text>
</comment>
<dbReference type="RefSeq" id="WP_023052237.1">
    <property type="nucleotide sequence ID" value="NZ_KI518125.1"/>
</dbReference>
<keyword evidence="6" id="KW-0547">Nucleotide-binding</keyword>
<organism evidence="11 12">
    <name type="scientific">Cetobacterium somerae ATCC BAA-474</name>
    <dbReference type="NCBI Taxonomy" id="1319815"/>
    <lineage>
        <taxon>Bacteria</taxon>
        <taxon>Fusobacteriati</taxon>
        <taxon>Fusobacteriota</taxon>
        <taxon>Fusobacteriia</taxon>
        <taxon>Fusobacteriales</taxon>
        <taxon>Fusobacteriaceae</taxon>
        <taxon>Cetobacterium</taxon>
    </lineage>
</organism>
<dbReference type="Gene3D" id="1.10.3090.10">
    <property type="entry name" value="cca-adding enzyme, domain 2"/>
    <property type="match status" value="1"/>
</dbReference>
<keyword evidence="4" id="KW-0548">Nucleotidyltransferase</keyword>
<protein>
    <submittedName>
        <fullName evidence="11">tRNA nucleotidyltransferase/poly(A) polymerase family protein</fullName>
    </submittedName>
</protein>
<dbReference type="eggNOG" id="COG0617">
    <property type="taxonomic scope" value="Bacteria"/>
</dbReference>
<name>U7V468_9FUSO</name>
<keyword evidence="5" id="KW-0479">Metal-binding</keyword>
<dbReference type="Gene3D" id="3.30.460.10">
    <property type="entry name" value="Beta Polymerase, domain 2"/>
    <property type="match status" value="1"/>
</dbReference>
<evidence type="ECO:0000259" key="9">
    <source>
        <dbReference type="Pfam" id="PF01743"/>
    </source>
</evidence>
<gene>
    <name evidence="11" type="ORF">HMPREF0202_02709</name>
</gene>
<evidence type="ECO:0000256" key="8">
    <source>
        <dbReference type="RuleBase" id="RU003953"/>
    </source>
</evidence>
<feature type="non-terminal residue" evidence="11">
    <location>
        <position position="284"/>
    </location>
</feature>
<evidence type="ECO:0000256" key="6">
    <source>
        <dbReference type="ARBA" id="ARBA00022741"/>
    </source>
</evidence>
<evidence type="ECO:0000256" key="3">
    <source>
        <dbReference type="ARBA" id="ARBA00022694"/>
    </source>
</evidence>
<dbReference type="AlphaFoldDB" id="U7V468"/>
<dbReference type="STRING" id="1319815.HMPREF0202_02709"/>
<dbReference type="Pfam" id="PF01743">
    <property type="entry name" value="PolyA_pol"/>
    <property type="match status" value="1"/>
</dbReference>
<proteinExistence type="inferred from homology"/>
<dbReference type="InterPro" id="IPR050264">
    <property type="entry name" value="Bact_CCA-adding_enz_type3_sf"/>
</dbReference>
<dbReference type="GO" id="GO:0000049">
    <property type="term" value="F:tRNA binding"/>
    <property type="evidence" value="ECO:0007669"/>
    <property type="project" value="TreeGrafter"/>
</dbReference>
<evidence type="ECO:0000313" key="12">
    <source>
        <dbReference type="Proteomes" id="UP000017081"/>
    </source>
</evidence>
<feature type="domain" description="tRNA nucleotidyltransferase/poly(A) polymerase RNA and SrmB- binding" evidence="10">
    <location>
        <begin position="176"/>
        <end position="231"/>
    </location>
</feature>
<dbReference type="Proteomes" id="UP000017081">
    <property type="component" value="Unassembled WGS sequence"/>
</dbReference>
<dbReference type="HOGENOM" id="CLU_015961_3_0_0"/>
<evidence type="ECO:0000256" key="7">
    <source>
        <dbReference type="ARBA" id="ARBA00022842"/>
    </source>
</evidence>
<dbReference type="SUPFAM" id="SSF81891">
    <property type="entry name" value="Poly A polymerase C-terminal region-like"/>
    <property type="match status" value="1"/>
</dbReference>
<dbReference type="GO" id="GO:0000166">
    <property type="term" value="F:nucleotide binding"/>
    <property type="evidence" value="ECO:0007669"/>
    <property type="project" value="UniProtKB-KW"/>
</dbReference>
<keyword evidence="2 8" id="KW-0808">Transferase</keyword>
<evidence type="ECO:0000256" key="4">
    <source>
        <dbReference type="ARBA" id="ARBA00022695"/>
    </source>
</evidence>
<comment type="cofactor">
    <cofactor evidence="1">
        <name>Mg(2+)</name>
        <dbReference type="ChEBI" id="CHEBI:18420"/>
    </cofactor>
</comment>
<evidence type="ECO:0000256" key="2">
    <source>
        <dbReference type="ARBA" id="ARBA00022679"/>
    </source>
</evidence>
<evidence type="ECO:0000256" key="5">
    <source>
        <dbReference type="ARBA" id="ARBA00022723"/>
    </source>
</evidence>
<keyword evidence="12" id="KW-1185">Reference proteome</keyword>
<keyword evidence="8" id="KW-0694">RNA-binding</keyword>
<dbReference type="InterPro" id="IPR002646">
    <property type="entry name" value="PolA_pol_head_dom"/>
</dbReference>
<keyword evidence="3" id="KW-0819">tRNA processing</keyword>
<dbReference type="SUPFAM" id="SSF81301">
    <property type="entry name" value="Nucleotidyltransferase"/>
    <property type="match status" value="1"/>
</dbReference>
<dbReference type="PANTHER" id="PTHR46173:SF1">
    <property type="entry name" value="CCA TRNA NUCLEOTIDYLTRANSFERASE 1, MITOCHONDRIAL"/>
    <property type="match status" value="1"/>
</dbReference>
<feature type="domain" description="Poly A polymerase head" evidence="9">
    <location>
        <begin position="24"/>
        <end position="145"/>
    </location>
</feature>